<evidence type="ECO:0000313" key="2">
    <source>
        <dbReference type="Proteomes" id="UP000298030"/>
    </source>
</evidence>
<dbReference type="AlphaFoldDB" id="A0A4Y7TSJ8"/>
<dbReference type="EMBL" id="QPFP01000005">
    <property type="protein sequence ID" value="TEB36904.1"/>
    <property type="molecule type" value="Genomic_DNA"/>
</dbReference>
<organism evidence="1 2">
    <name type="scientific">Coprinellus micaceus</name>
    <name type="common">Glistening ink-cap mushroom</name>
    <name type="synonym">Coprinus micaceus</name>
    <dbReference type="NCBI Taxonomy" id="71717"/>
    <lineage>
        <taxon>Eukaryota</taxon>
        <taxon>Fungi</taxon>
        <taxon>Dikarya</taxon>
        <taxon>Basidiomycota</taxon>
        <taxon>Agaricomycotina</taxon>
        <taxon>Agaricomycetes</taxon>
        <taxon>Agaricomycetidae</taxon>
        <taxon>Agaricales</taxon>
        <taxon>Agaricineae</taxon>
        <taxon>Psathyrellaceae</taxon>
        <taxon>Coprinellus</taxon>
    </lineage>
</organism>
<accession>A0A4Y7TSJ8</accession>
<sequence>MIQGHSVLLVLLYTLSSMLYLPLPTLPLPVPHSLPRQGKLRLAETCHVTLGPNVIYPVIYLISKSRANWPCNLHLHDSVGILYATLFLSPRPGPRTRPPNPQWKPLCVASFYEPKPVGEHPTPYSMLKAGPFFHLLGLDLAGTLGVCSPGFLLCVYASALSPILFLT</sequence>
<gene>
    <name evidence="1" type="ORF">FA13DRAFT_1090708</name>
</gene>
<evidence type="ECO:0000313" key="1">
    <source>
        <dbReference type="EMBL" id="TEB36904.1"/>
    </source>
</evidence>
<dbReference type="Proteomes" id="UP000298030">
    <property type="component" value="Unassembled WGS sequence"/>
</dbReference>
<proteinExistence type="predicted"/>
<comment type="caution">
    <text evidence="1">The sequence shown here is derived from an EMBL/GenBank/DDBJ whole genome shotgun (WGS) entry which is preliminary data.</text>
</comment>
<keyword evidence="2" id="KW-1185">Reference proteome</keyword>
<reference evidence="1 2" key="1">
    <citation type="journal article" date="2019" name="Nat. Ecol. Evol.">
        <title>Megaphylogeny resolves global patterns of mushroom evolution.</title>
        <authorList>
            <person name="Varga T."/>
            <person name="Krizsan K."/>
            <person name="Foldi C."/>
            <person name="Dima B."/>
            <person name="Sanchez-Garcia M."/>
            <person name="Sanchez-Ramirez S."/>
            <person name="Szollosi G.J."/>
            <person name="Szarkandi J.G."/>
            <person name="Papp V."/>
            <person name="Albert L."/>
            <person name="Andreopoulos W."/>
            <person name="Angelini C."/>
            <person name="Antonin V."/>
            <person name="Barry K.W."/>
            <person name="Bougher N.L."/>
            <person name="Buchanan P."/>
            <person name="Buyck B."/>
            <person name="Bense V."/>
            <person name="Catcheside P."/>
            <person name="Chovatia M."/>
            <person name="Cooper J."/>
            <person name="Damon W."/>
            <person name="Desjardin D."/>
            <person name="Finy P."/>
            <person name="Geml J."/>
            <person name="Haridas S."/>
            <person name="Hughes K."/>
            <person name="Justo A."/>
            <person name="Karasinski D."/>
            <person name="Kautmanova I."/>
            <person name="Kiss B."/>
            <person name="Kocsube S."/>
            <person name="Kotiranta H."/>
            <person name="LaButti K.M."/>
            <person name="Lechner B.E."/>
            <person name="Liimatainen K."/>
            <person name="Lipzen A."/>
            <person name="Lukacs Z."/>
            <person name="Mihaltcheva S."/>
            <person name="Morgado L.N."/>
            <person name="Niskanen T."/>
            <person name="Noordeloos M.E."/>
            <person name="Ohm R.A."/>
            <person name="Ortiz-Santana B."/>
            <person name="Ovrebo C."/>
            <person name="Racz N."/>
            <person name="Riley R."/>
            <person name="Savchenko A."/>
            <person name="Shiryaev A."/>
            <person name="Soop K."/>
            <person name="Spirin V."/>
            <person name="Szebenyi C."/>
            <person name="Tomsovsky M."/>
            <person name="Tulloss R.E."/>
            <person name="Uehling J."/>
            <person name="Grigoriev I.V."/>
            <person name="Vagvolgyi C."/>
            <person name="Papp T."/>
            <person name="Martin F.M."/>
            <person name="Miettinen O."/>
            <person name="Hibbett D.S."/>
            <person name="Nagy L.G."/>
        </authorList>
    </citation>
    <scope>NUCLEOTIDE SEQUENCE [LARGE SCALE GENOMIC DNA]</scope>
    <source>
        <strain evidence="1 2">FP101781</strain>
    </source>
</reference>
<protein>
    <submittedName>
        <fullName evidence="1">Uncharacterized protein</fullName>
    </submittedName>
</protein>
<name>A0A4Y7TSJ8_COPMI</name>